<comment type="caution">
    <text evidence="2">The sequence shown here is derived from an EMBL/GenBank/DDBJ whole genome shotgun (WGS) entry which is preliminary data.</text>
</comment>
<keyword evidence="1" id="KW-0812">Transmembrane</keyword>
<dbReference type="Pfam" id="PF18910">
    <property type="entry name" value="DUF5665"/>
    <property type="match status" value="1"/>
</dbReference>
<dbReference type="InterPro" id="IPR043723">
    <property type="entry name" value="DUF5665"/>
</dbReference>
<feature type="transmembrane region" description="Helical" evidence="1">
    <location>
        <begin position="78"/>
        <end position="97"/>
    </location>
</feature>
<dbReference type="AlphaFoldDB" id="A0A4R2RIX7"/>
<organism evidence="2 3">
    <name type="scientific">Heliophilum fasciatum</name>
    <dbReference type="NCBI Taxonomy" id="35700"/>
    <lineage>
        <taxon>Bacteria</taxon>
        <taxon>Bacillati</taxon>
        <taxon>Bacillota</taxon>
        <taxon>Clostridia</taxon>
        <taxon>Eubacteriales</taxon>
        <taxon>Heliobacteriaceae</taxon>
        <taxon>Heliophilum</taxon>
    </lineage>
</organism>
<dbReference type="RefSeq" id="WP_131919981.1">
    <property type="nucleotide sequence ID" value="NZ_JAOQNU010000023.1"/>
</dbReference>
<accession>A0A4R2RIX7</accession>
<keyword evidence="1" id="KW-1133">Transmembrane helix</keyword>
<keyword evidence="1" id="KW-0472">Membrane</keyword>
<dbReference type="EMBL" id="SLXT01000023">
    <property type="protein sequence ID" value="TCP62097.1"/>
    <property type="molecule type" value="Genomic_DNA"/>
</dbReference>
<protein>
    <submittedName>
        <fullName evidence="2">Uncharacterized protein</fullName>
    </submittedName>
</protein>
<evidence type="ECO:0000313" key="2">
    <source>
        <dbReference type="EMBL" id="TCP62097.1"/>
    </source>
</evidence>
<feature type="transmembrane region" description="Helical" evidence="1">
    <location>
        <begin position="45"/>
        <end position="72"/>
    </location>
</feature>
<gene>
    <name evidence="2" type="ORF">EDD73_1233</name>
</gene>
<reference evidence="2 3" key="1">
    <citation type="submission" date="2019-03" db="EMBL/GenBank/DDBJ databases">
        <title>Genomic Encyclopedia of Type Strains, Phase IV (KMG-IV): sequencing the most valuable type-strain genomes for metagenomic binning, comparative biology and taxonomic classification.</title>
        <authorList>
            <person name="Goeker M."/>
        </authorList>
    </citation>
    <scope>NUCLEOTIDE SEQUENCE [LARGE SCALE GENOMIC DNA]</scope>
    <source>
        <strain evidence="2 3">DSM 11170</strain>
    </source>
</reference>
<keyword evidence="3" id="KW-1185">Reference proteome</keyword>
<evidence type="ECO:0000256" key="1">
    <source>
        <dbReference type="SAM" id="Phobius"/>
    </source>
</evidence>
<proteinExistence type="predicted"/>
<dbReference type="OrthoDB" id="1634137at2"/>
<sequence>MNSKNRTGEIALLATLQEKVESLAVELEKIKVAEYVDMLNNPRRLFFLNFIAGLARGVGTAIGFTILGAVILMILRELVVLNLPLIGGLIAEIVRLVQMQGRV</sequence>
<name>A0A4R2RIX7_9FIRM</name>
<evidence type="ECO:0000313" key="3">
    <source>
        <dbReference type="Proteomes" id="UP000294813"/>
    </source>
</evidence>
<dbReference type="Proteomes" id="UP000294813">
    <property type="component" value="Unassembled WGS sequence"/>
</dbReference>